<evidence type="ECO:0000256" key="4">
    <source>
        <dbReference type="ARBA" id="ARBA00022519"/>
    </source>
</evidence>
<dbReference type="InterPro" id="IPR055348">
    <property type="entry name" value="DctQ"/>
</dbReference>
<keyword evidence="6 9" id="KW-1133">Transmembrane helix</keyword>
<evidence type="ECO:0000256" key="6">
    <source>
        <dbReference type="ARBA" id="ARBA00022989"/>
    </source>
</evidence>
<dbReference type="OrthoDB" id="7843639at2"/>
<reference evidence="12" key="1">
    <citation type="submission" date="2019-01" db="EMBL/GenBank/DDBJ databases">
        <title>Gri0909 isolated from a small marine red alga.</title>
        <authorList>
            <person name="Kim J."/>
            <person name="Jeong S.E."/>
            <person name="Jeon C.O."/>
        </authorList>
    </citation>
    <scope>NUCLEOTIDE SEQUENCE [LARGE SCALE GENOMIC DNA]</scope>
    <source>
        <strain evidence="12">Gri0909</strain>
    </source>
</reference>
<comment type="similarity">
    <text evidence="8 9">Belongs to the TRAP transporter small permease family.</text>
</comment>
<keyword evidence="12" id="KW-1185">Reference proteome</keyword>
<evidence type="ECO:0000256" key="5">
    <source>
        <dbReference type="ARBA" id="ARBA00022692"/>
    </source>
</evidence>
<dbReference type="GO" id="GO:0022857">
    <property type="term" value="F:transmembrane transporter activity"/>
    <property type="evidence" value="ECO:0007669"/>
    <property type="project" value="UniProtKB-UniRule"/>
</dbReference>
<keyword evidence="3" id="KW-1003">Cell membrane</keyword>
<feature type="transmembrane region" description="Helical" evidence="9">
    <location>
        <begin position="48"/>
        <end position="65"/>
    </location>
</feature>
<dbReference type="GO" id="GO:0005886">
    <property type="term" value="C:plasma membrane"/>
    <property type="evidence" value="ECO:0007669"/>
    <property type="project" value="UniProtKB-SubCell"/>
</dbReference>
<comment type="subcellular location">
    <subcellularLocation>
        <location evidence="1 9">Cell inner membrane</location>
        <topology evidence="1 9">Multi-pass membrane protein</topology>
    </subcellularLocation>
</comment>
<feature type="transmembrane region" description="Helical" evidence="9">
    <location>
        <begin position="127"/>
        <end position="145"/>
    </location>
</feature>
<feature type="transmembrane region" description="Helical" evidence="9">
    <location>
        <begin position="7"/>
        <end position="28"/>
    </location>
</feature>
<dbReference type="AlphaFoldDB" id="A0A437QJV6"/>
<comment type="caution">
    <text evidence="11">The sequence shown here is derived from an EMBL/GenBank/DDBJ whole genome shotgun (WGS) entry which is preliminary data.</text>
</comment>
<dbReference type="EMBL" id="SADE01000003">
    <property type="protein sequence ID" value="RVU34796.1"/>
    <property type="molecule type" value="Genomic_DNA"/>
</dbReference>
<dbReference type="Proteomes" id="UP000287447">
    <property type="component" value="Unassembled WGS sequence"/>
</dbReference>
<dbReference type="Pfam" id="PF04290">
    <property type="entry name" value="DctQ"/>
    <property type="match status" value="1"/>
</dbReference>
<evidence type="ECO:0000256" key="8">
    <source>
        <dbReference type="ARBA" id="ARBA00038436"/>
    </source>
</evidence>
<protein>
    <recommendedName>
        <fullName evidence="9">TRAP transporter small permease protein</fullName>
    </recommendedName>
</protein>
<feature type="transmembrane region" description="Helical" evidence="9">
    <location>
        <begin position="86"/>
        <end position="107"/>
    </location>
</feature>
<accession>A0A437QJV6</accession>
<evidence type="ECO:0000256" key="3">
    <source>
        <dbReference type="ARBA" id="ARBA00022475"/>
    </source>
</evidence>
<keyword evidence="5 9" id="KW-0812">Transmembrane</keyword>
<evidence type="ECO:0000313" key="12">
    <source>
        <dbReference type="Proteomes" id="UP000287447"/>
    </source>
</evidence>
<keyword evidence="4 9" id="KW-0997">Cell inner membrane</keyword>
<proteinExistence type="inferred from homology"/>
<keyword evidence="7 9" id="KW-0472">Membrane</keyword>
<gene>
    <name evidence="11" type="ORF">EOI86_18290</name>
</gene>
<evidence type="ECO:0000259" key="10">
    <source>
        <dbReference type="Pfam" id="PF04290"/>
    </source>
</evidence>
<evidence type="ECO:0000256" key="1">
    <source>
        <dbReference type="ARBA" id="ARBA00004429"/>
    </source>
</evidence>
<feature type="domain" description="Tripartite ATP-independent periplasmic transporters DctQ component" evidence="10">
    <location>
        <begin position="24"/>
        <end position="150"/>
    </location>
</feature>
<comment type="function">
    <text evidence="9">Part of the tripartite ATP-independent periplasmic (TRAP) transport system.</text>
</comment>
<sequence>MRSVLNAYYRLLKVILTVLMGVLIVPVGMQILSRYTGLIPRFIWTEEIARFCFVWIILIGAMIAVRDGTHFDVDVLPHSRNPAVEFLFKILCYVAMFVVAMTFIYYGRDFAILGSRQLSEISGLPMLTIYIAWPVAGFTWTIFLIEKVYDATVEFRTGKQSPIQYIAGEDHGAG</sequence>
<evidence type="ECO:0000256" key="7">
    <source>
        <dbReference type="ARBA" id="ARBA00023136"/>
    </source>
</evidence>
<dbReference type="InterPro" id="IPR007387">
    <property type="entry name" value="TRAP_DctQ"/>
</dbReference>
<evidence type="ECO:0000313" key="11">
    <source>
        <dbReference type="EMBL" id="RVU34796.1"/>
    </source>
</evidence>
<keyword evidence="2 9" id="KW-0813">Transport</keyword>
<dbReference type="GO" id="GO:0015740">
    <property type="term" value="P:C4-dicarboxylate transport"/>
    <property type="evidence" value="ECO:0007669"/>
    <property type="project" value="TreeGrafter"/>
</dbReference>
<dbReference type="RefSeq" id="WP_127766960.1">
    <property type="nucleotide sequence ID" value="NZ_SADE01000003.1"/>
</dbReference>
<evidence type="ECO:0000256" key="9">
    <source>
        <dbReference type="RuleBase" id="RU369079"/>
    </source>
</evidence>
<evidence type="ECO:0000256" key="2">
    <source>
        <dbReference type="ARBA" id="ARBA00022448"/>
    </source>
</evidence>
<organism evidence="11 12">
    <name type="scientific">Hwanghaeella grinnelliae</name>
    <dbReference type="NCBI Taxonomy" id="2500179"/>
    <lineage>
        <taxon>Bacteria</taxon>
        <taxon>Pseudomonadati</taxon>
        <taxon>Pseudomonadota</taxon>
        <taxon>Alphaproteobacteria</taxon>
        <taxon>Rhodospirillales</taxon>
        <taxon>Rhodospirillaceae</taxon>
        <taxon>Hwanghaeella</taxon>
    </lineage>
</organism>
<comment type="subunit">
    <text evidence="9">The complex comprises the extracytoplasmic solute receptor protein and the two transmembrane proteins.</text>
</comment>
<name>A0A437QJV6_9PROT</name>
<dbReference type="PANTHER" id="PTHR35011">
    <property type="entry name" value="2,3-DIKETO-L-GULONATE TRAP TRANSPORTER SMALL PERMEASE PROTEIN YIAM"/>
    <property type="match status" value="1"/>
</dbReference>
<dbReference type="PANTHER" id="PTHR35011:SF2">
    <property type="entry name" value="2,3-DIKETO-L-GULONATE TRAP TRANSPORTER SMALL PERMEASE PROTEIN YIAM"/>
    <property type="match status" value="1"/>
</dbReference>